<name>A0ACB8D3I7_DERSI</name>
<evidence type="ECO:0000313" key="2">
    <source>
        <dbReference type="Proteomes" id="UP000821865"/>
    </source>
</evidence>
<dbReference type="EMBL" id="CM023472">
    <property type="protein sequence ID" value="KAH7959005.1"/>
    <property type="molecule type" value="Genomic_DNA"/>
</dbReference>
<protein>
    <submittedName>
        <fullName evidence="1">Uncharacterized protein</fullName>
    </submittedName>
</protein>
<comment type="caution">
    <text evidence="1">The sequence shown here is derived from an EMBL/GenBank/DDBJ whole genome shotgun (WGS) entry which is preliminary data.</text>
</comment>
<organism evidence="1 2">
    <name type="scientific">Dermacentor silvarum</name>
    <name type="common">Tick</name>
    <dbReference type="NCBI Taxonomy" id="543639"/>
    <lineage>
        <taxon>Eukaryota</taxon>
        <taxon>Metazoa</taxon>
        <taxon>Ecdysozoa</taxon>
        <taxon>Arthropoda</taxon>
        <taxon>Chelicerata</taxon>
        <taxon>Arachnida</taxon>
        <taxon>Acari</taxon>
        <taxon>Parasitiformes</taxon>
        <taxon>Ixodida</taxon>
        <taxon>Ixodoidea</taxon>
        <taxon>Ixodidae</taxon>
        <taxon>Rhipicephalinae</taxon>
        <taxon>Dermacentor</taxon>
    </lineage>
</organism>
<gene>
    <name evidence="1" type="ORF">HPB49_007291</name>
</gene>
<accession>A0ACB8D3I7</accession>
<keyword evidence="2" id="KW-1185">Reference proteome</keyword>
<evidence type="ECO:0000313" key="1">
    <source>
        <dbReference type="EMBL" id="KAH7959005.1"/>
    </source>
</evidence>
<dbReference type="Proteomes" id="UP000821865">
    <property type="component" value="Chromosome 3"/>
</dbReference>
<proteinExistence type="predicted"/>
<sequence length="339" mass="37645">MYDRHLQFYTDGFFDKENRASVAAYVIPTLNATRAVGIDRVVSSAGWGDVSFHGSPQIPTPNIDALASTGVVLNNYYVQPTCSPSRGALLSGRYCIHIGFQETPLLPRQLGGLPLDIKIMPEYFKELGYEPHIVGKWHLGYFSFNYTPTYRGFNSFLGMHVGPTDYYTHVLKWDALQGLDFWDNTDPLKTENGTYSTTLFTTRAKSIIANRDKSKSLFLYLAHQATHGGVGPEPIEAPRENVAKFPYIDDDVRRVYAGMTDALDQSVGIVLKRWKRRPCCATPSLFSAATTAVLRRAPSPTGHELASAWGKGTLWEGAIRAAGFLWTPELLDAQQVPTS</sequence>
<reference evidence="1" key="1">
    <citation type="submission" date="2020-05" db="EMBL/GenBank/DDBJ databases">
        <title>Large-scale comparative analyses of tick genomes elucidate their genetic diversity and vector capacities.</title>
        <authorList>
            <person name="Jia N."/>
            <person name="Wang J."/>
            <person name="Shi W."/>
            <person name="Du L."/>
            <person name="Sun Y."/>
            <person name="Zhan W."/>
            <person name="Jiang J."/>
            <person name="Wang Q."/>
            <person name="Zhang B."/>
            <person name="Ji P."/>
            <person name="Sakyi L.B."/>
            <person name="Cui X."/>
            <person name="Yuan T."/>
            <person name="Jiang B."/>
            <person name="Yang W."/>
            <person name="Lam T.T.-Y."/>
            <person name="Chang Q."/>
            <person name="Ding S."/>
            <person name="Wang X."/>
            <person name="Zhu J."/>
            <person name="Ruan X."/>
            <person name="Zhao L."/>
            <person name="Wei J."/>
            <person name="Que T."/>
            <person name="Du C."/>
            <person name="Cheng J."/>
            <person name="Dai P."/>
            <person name="Han X."/>
            <person name="Huang E."/>
            <person name="Gao Y."/>
            <person name="Liu J."/>
            <person name="Shao H."/>
            <person name="Ye R."/>
            <person name="Li L."/>
            <person name="Wei W."/>
            <person name="Wang X."/>
            <person name="Wang C."/>
            <person name="Yang T."/>
            <person name="Huo Q."/>
            <person name="Li W."/>
            <person name="Guo W."/>
            <person name="Chen H."/>
            <person name="Zhou L."/>
            <person name="Ni X."/>
            <person name="Tian J."/>
            <person name="Zhou Y."/>
            <person name="Sheng Y."/>
            <person name="Liu T."/>
            <person name="Pan Y."/>
            <person name="Xia L."/>
            <person name="Li J."/>
            <person name="Zhao F."/>
            <person name="Cao W."/>
        </authorList>
    </citation>
    <scope>NUCLEOTIDE SEQUENCE</scope>
    <source>
        <strain evidence="1">Dsil-2018</strain>
    </source>
</reference>